<feature type="domain" description="CoA carboxyltransferase C-terminal" evidence="7">
    <location>
        <begin position="295"/>
        <end position="540"/>
    </location>
</feature>
<dbReference type="AlphaFoldDB" id="A0A0L0DBS0"/>
<dbReference type="Proteomes" id="UP000054408">
    <property type="component" value="Unassembled WGS sequence"/>
</dbReference>
<evidence type="ECO:0000259" key="6">
    <source>
        <dbReference type="PROSITE" id="PS50980"/>
    </source>
</evidence>
<evidence type="ECO:0000313" key="8">
    <source>
        <dbReference type="EMBL" id="KNC49541.1"/>
    </source>
</evidence>
<dbReference type="PROSITE" id="PS50980">
    <property type="entry name" value="COA_CT_NTER"/>
    <property type="match status" value="1"/>
</dbReference>
<dbReference type="InterPro" id="IPR011762">
    <property type="entry name" value="COA_CT_N"/>
</dbReference>
<dbReference type="OrthoDB" id="439921at2759"/>
<dbReference type="InterPro" id="IPR011763">
    <property type="entry name" value="COA_CT_C"/>
</dbReference>
<dbReference type="OMA" id="QGGIIKH"/>
<sequence>MVAAALGRSSVALPVLPSPPGLTAGADYAARREAMAGAVEKLGEALGEAGSPGSDRAVARAHKAGKDHARARIEAVLDQDSPFLELLPLAGLGLKDNIPGGANVAGIGLVAGVETMVIAGRATIKGGAIDEASVRKGDRLAAIAAANRLPTITFVESGGANLRQQFKVFHAGGASFRDITRRSKAGIPSIAVVCGSCTAGGAYLPGMSDYVIMVKDNAKVFLAGPPLVKMATGEVTTDDELGGAVMHASVSGVADYLAEDELHGIALARSVMATVAYTKATALPHSHLHALPEPPLYNPHELLGIVGTDLKASFDVRHVIARIVDGSRFGAFKAAFGPTLVTGWASIHGIPVGIIANNGPLFSDAANKGAQFIQICNYRSIPLLFLQNITGFMVGTAAEQEGIIRHGAKLINAVSNSTVPAITVIIGASYGAGNYAMCGRAYEPRFLFAWPNSRVAVMGSEQLAGVMDIVVRASAARKGVAIDDDFLASQKSKFIDQVEDQSDCYYVSAHCLDDGIIDPRETRNVVGMALSATYSAPRARLSSPEHLALEQHVLDLATQRFGLGHLALQHSLRHGNHTLVLLQCRRVVHPRHAHG</sequence>
<comment type="pathway">
    <text evidence="1">Amino-acid degradation; L-leucine degradation; (S)-3-hydroxy-3-methylglutaryl-CoA from 3-isovaleryl-CoA: step 2/3.</text>
</comment>
<dbReference type="InterPro" id="IPR034733">
    <property type="entry name" value="AcCoA_carboxyl_beta"/>
</dbReference>
<dbReference type="FunFam" id="3.90.226.10:FF:000021">
    <property type="entry name" value="Acetyl-CoA carboxylase carboxyltransferase subunit"/>
    <property type="match status" value="1"/>
</dbReference>
<dbReference type="PANTHER" id="PTHR22855">
    <property type="entry name" value="ACETYL, PROPIONYL, PYRUVATE, AND GLUTACONYL CARBOXYLASE-RELATED"/>
    <property type="match status" value="1"/>
</dbReference>
<dbReference type="PROSITE" id="PS50989">
    <property type="entry name" value="COA_CT_CTER"/>
    <property type="match status" value="1"/>
</dbReference>
<keyword evidence="9" id="KW-1185">Reference proteome</keyword>
<dbReference type="GeneID" id="25564954"/>
<name>A0A0L0DBS0_THETB</name>
<dbReference type="InterPro" id="IPR045190">
    <property type="entry name" value="MCCB/AccD1-like"/>
</dbReference>
<evidence type="ECO:0000259" key="7">
    <source>
        <dbReference type="PROSITE" id="PS50989"/>
    </source>
</evidence>
<comment type="catalytic activity">
    <reaction evidence="5">
        <text>3-methylbut-2-enoyl-CoA + hydrogencarbonate + ATP = 3-methyl-(2E)-glutaconyl-CoA + ADP + phosphate + H(+)</text>
        <dbReference type="Rhea" id="RHEA:13589"/>
        <dbReference type="ChEBI" id="CHEBI:15378"/>
        <dbReference type="ChEBI" id="CHEBI:17544"/>
        <dbReference type="ChEBI" id="CHEBI:30616"/>
        <dbReference type="ChEBI" id="CHEBI:43474"/>
        <dbReference type="ChEBI" id="CHEBI:57344"/>
        <dbReference type="ChEBI" id="CHEBI:57346"/>
        <dbReference type="ChEBI" id="CHEBI:456216"/>
        <dbReference type="EC" id="6.4.1.4"/>
    </reaction>
</comment>
<dbReference type="GO" id="GO:0006552">
    <property type="term" value="P:L-leucine catabolic process"/>
    <property type="evidence" value="ECO:0007669"/>
    <property type="project" value="UniProtKB-UniPathway"/>
</dbReference>
<dbReference type="SUPFAM" id="SSF52096">
    <property type="entry name" value="ClpP/crotonase"/>
    <property type="match status" value="2"/>
</dbReference>
<evidence type="ECO:0000256" key="3">
    <source>
        <dbReference type="ARBA" id="ARBA00031237"/>
    </source>
</evidence>
<feature type="domain" description="CoA carboxyltransferase N-terminal" evidence="6">
    <location>
        <begin position="35"/>
        <end position="287"/>
    </location>
</feature>
<evidence type="ECO:0000313" key="9">
    <source>
        <dbReference type="Proteomes" id="UP000054408"/>
    </source>
</evidence>
<dbReference type="Gene3D" id="3.90.226.10">
    <property type="entry name" value="2-enoyl-CoA Hydratase, Chain A, domain 1"/>
    <property type="match status" value="2"/>
</dbReference>
<evidence type="ECO:0000256" key="4">
    <source>
        <dbReference type="ARBA" id="ARBA00031404"/>
    </source>
</evidence>
<reference evidence="8 9" key="1">
    <citation type="submission" date="2010-05" db="EMBL/GenBank/DDBJ databases">
        <title>The Genome Sequence of Thecamonas trahens ATCC 50062.</title>
        <authorList>
            <consortium name="The Broad Institute Genome Sequencing Platform"/>
            <person name="Russ C."/>
            <person name="Cuomo C."/>
            <person name="Shea T."/>
            <person name="Young S.K."/>
            <person name="Zeng Q."/>
            <person name="Koehrsen M."/>
            <person name="Haas B."/>
            <person name="Borodovsky M."/>
            <person name="Guigo R."/>
            <person name="Alvarado L."/>
            <person name="Berlin A."/>
            <person name="Bochicchio J."/>
            <person name="Borenstein D."/>
            <person name="Chapman S."/>
            <person name="Chen Z."/>
            <person name="Freedman E."/>
            <person name="Gellesch M."/>
            <person name="Goldberg J."/>
            <person name="Griggs A."/>
            <person name="Gujja S."/>
            <person name="Heilman E."/>
            <person name="Heiman D."/>
            <person name="Hepburn T."/>
            <person name="Howarth C."/>
            <person name="Jen D."/>
            <person name="Larson L."/>
            <person name="Mehta T."/>
            <person name="Park D."/>
            <person name="Pearson M."/>
            <person name="Roberts A."/>
            <person name="Saif S."/>
            <person name="Shenoy N."/>
            <person name="Sisk P."/>
            <person name="Stolte C."/>
            <person name="Sykes S."/>
            <person name="Thomson T."/>
            <person name="Walk T."/>
            <person name="White J."/>
            <person name="Yandava C."/>
            <person name="Burger G."/>
            <person name="Gray M.W."/>
            <person name="Holland P.W.H."/>
            <person name="King N."/>
            <person name="Lang F.B.F."/>
            <person name="Roger A.J."/>
            <person name="Ruiz-Trillo I."/>
            <person name="Lander E."/>
            <person name="Nusbaum C."/>
        </authorList>
    </citation>
    <scope>NUCLEOTIDE SEQUENCE [LARGE SCALE GENOMIC DNA]</scope>
    <source>
        <strain evidence="8 9">ATCC 50062</strain>
    </source>
</reference>
<protein>
    <recommendedName>
        <fullName evidence="2">methylcrotonoyl-CoA carboxylase</fullName>
        <ecNumber evidence="2">6.4.1.4</ecNumber>
    </recommendedName>
    <alternativeName>
        <fullName evidence="4">3-methylcrotonyl-CoA carboxylase 2</fullName>
    </alternativeName>
    <alternativeName>
        <fullName evidence="3">3-methylcrotonyl-CoA:carbon dioxide ligase subunit beta</fullName>
    </alternativeName>
</protein>
<gene>
    <name evidence="8" type="ORF">AMSG_05570</name>
</gene>
<organism evidence="8 9">
    <name type="scientific">Thecamonas trahens ATCC 50062</name>
    <dbReference type="NCBI Taxonomy" id="461836"/>
    <lineage>
        <taxon>Eukaryota</taxon>
        <taxon>Apusozoa</taxon>
        <taxon>Apusomonadida</taxon>
        <taxon>Apusomonadidae</taxon>
        <taxon>Thecamonas</taxon>
    </lineage>
</organism>
<dbReference type="Pfam" id="PF01039">
    <property type="entry name" value="Carboxyl_trans"/>
    <property type="match status" value="1"/>
</dbReference>
<evidence type="ECO:0000256" key="5">
    <source>
        <dbReference type="ARBA" id="ARBA00052347"/>
    </source>
</evidence>
<dbReference type="InterPro" id="IPR029045">
    <property type="entry name" value="ClpP/crotonase-like_dom_sf"/>
</dbReference>
<dbReference type="UniPathway" id="UPA00363">
    <property type="reaction ID" value="UER00861"/>
</dbReference>
<accession>A0A0L0DBS0</accession>
<evidence type="ECO:0000256" key="1">
    <source>
        <dbReference type="ARBA" id="ARBA00025711"/>
    </source>
</evidence>
<dbReference type="EC" id="6.4.1.4" evidence="2"/>
<proteinExistence type="predicted"/>
<dbReference type="PANTHER" id="PTHR22855:SF46">
    <property type="entry name" value="METHYLCROTONOYL-COA CARBOXYLASE"/>
    <property type="match status" value="1"/>
</dbReference>
<dbReference type="EMBL" id="GL349456">
    <property type="protein sequence ID" value="KNC49541.1"/>
    <property type="molecule type" value="Genomic_DNA"/>
</dbReference>
<dbReference type="STRING" id="461836.A0A0L0DBS0"/>
<dbReference type="RefSeq" id="XP_013757653.1">
    <property type="nucleotide sequence ID" value="XM_013902199.1"/>
</dbReference>
<evidence type="ECO:0000256" key="2">
    <source>
        <dbReference type="ARBA" id="ARBA00026116"/>
    </source>
</evidence>
<dbReference type="GO" id="GO:0004485">
    <property type="term" value="F:methylcrotonoyl-CoA carboxylase activity"/>
    <property type="evidence" value="ECO:0007669"/>
    <property type="project" value="UniProtKB-EC"/>
</dbReference>
<dbReference type="GO" id="GO:0016740">
    <property type="term" value="F:transferase activity"/>
    <property type="evidence" value="ECO:0007669"/>
    <property type="project" value="UniProtKB-KW"/>
</dbReference>
<keyword evidence="8" id="KW-0808">Transferase</keyword>
<dbReference type="FunFam" id="3.90.226.10:FF:000030">
    <property type="entry name" value="Acetyl-CoA carboxylase carboxyltransferase subunit"/>
    <property type="match status" value="1"/>
</dbReference>
<dbReference type="eggNOG" id="KOG0540">
    <property type="taxonomic scope" value="Eukaryota"/>
</dbReference>